<dbReference type="Pfam" id="PF07559">
    <property type="entry name" value="FlgE_D2"/>
    <property type="match status" value="1"/>
</dbReference>
<dbReference type="AlphaFoldDB" id="A0A1H8MFR6"/>
<protein>
    <recommendedName>
        <fullName evidence="3 5">Flagellar hook protein FlgE</fullName>
    </recommendedName>
</protein>
<evidence type="ECO:0000256" key="5">
    <source>
        <dbReference type="RuleBase" id="RU362116"/>
    </source>
</evidence>
<keyword evidence="12" id="KW-1185">Reference proteome</keyword>
<dbReference type="GO" id="GO:0005829">
    <property type="term" value="C:cytosol"/>
    <property type="evidence" value="ECO:0007669"/>
    <property type="project" value="TreeGrafter"/>
</dbReference>
<evidence type="ECO:0000256" key="4">
    <source>
        <dbReference type="ARBA" id="ARBA00023143"/>
    </source>
</evidence>
<evidence type="ECO:0000313" key="12">
    <source>
        <dbReference type="Proteomes" id="UP000198814"/>
    </source>
</evidence>
<dbReference type="RefSeq" id="WP_090316865.1">
    <property type="nucleotide sequence ID" value="NZ_FNOE01000005.1"/>
</dbReference>
<dbReference type="GO" id="GO:0009425">
    <property type="term" value="C:bacterial-type flagellum basal body"/>
    <property type="evidence" value="ECO:0007669"/>
    <property type="project" value="UniProtKB-SubCell"/>
</dbReference>
<evidence type="ECO:0000313" key="10">
    <source>
        <dbReference type="EMBL" id="SEO16177.1"/>
    </source>
</evidence>
<dbReference type="InterPro" id="IPR037058">
    <property type="entry name" value="Falgellar_hook_FlgE_sf"/>
</dbReference>
<keyword evidence="4 5" id="KW-0975">Bacterial flagellum</keyword>
<dbReference type="SUPFAM" id="SSF117143">
    <property type="entry name" value="Flagellar hook protein flgE"/>
    <property type="match status" value="1"/>
</dbReference>
<comment type="similarity">
    <text evidence="2 5">Belongs to the flagella basal body rod proteins family.</text>
</comment>
<dbReference type="Pfam" id="PF22692">
    <property type="entry name" value="LlgE_F_G_D1"/>
    <property type="match status" value="1"/>
</dbReference>
<evidence type="ECO:0000259" key="7">
    <source>
        <dbReference type="Pfam" id="PF06429"/>
    </source>
</evidence>
<organism evidence="10 12">
    <name type="scientific">Nitrosomonas oligotropha</name>
    <dbReference type="NCBI Taxonomy" id="42354"/>
    <lineage>
        <taxon>Bacteria</taxon>
        <taxon>Pseudomonadati</taxon>
        <taxon>Pseudomonadota</taxon>
        <taxon>Betaproteobacteria</taxon>
        <taxon>Nitrosomonadales</taxon>
        <taxon>Nitrosomonadaceae</taxon>
        <taxon>Nitrosomonas</taxon>
    </lineage>
</organism>
<accession>A0A1H8MFR6</accession>
<evidence type="ECO:0000256" key="1">
    <source>
        <dbReference type="ARBA" id="ARBA00004117"/>
    </source>
</evidence>
<dbReference type="InterPro" id="IPR037925">
    <property type="entry name" value="FlgE/F/G-like"/>
</dbReference>
<evidence type="ECO:0000313" key="11">
    <source>
        <dbReference type="EMBL" id="TXI30215.1"/>
    </source>
</evidence>
<feature type="domain" description="Flagellar basal body rod protein N-terminal" evidence="6">
    <location>
        <begin position="3"/>
        <end position="33"/>
    </location>
</feature>
<dbReference type="EMBL" id="FODO01000005">
    <property type="protein sequence ID" value="SEO16177.1"/>
    <property type="molecule type" value="Genomic_DNA"/>
</dbReference>
<dbReference type="InterPro" id="IPR053967">
    <property type="entry name" value="LlgE_F_G-like_D1"/>
</dbReference>
<dbReference type="GO" id="GO:0071978">
    <property type="term" value="P:bacterial-type flagellum-dependent swarming motility"/>
    <property type="evidence" value="ECO:0007669"/>
    <property type="project" value="TreeGrafter"/>
</dbReference>
<keyword evidence="10" id="KW-0969">Cilium</keyword>
<proteinExistence type="inferred from homology"/>
<dbReference type="InterPro" id="IPR019776">
    <property type="entry name" value="Flagellar_basal_body_rod_CS"/>
</dbReference>
<dbReference type="Pfam" id="PF06429">
    <property type="entry name" value="Flg_bbr_C"/>
    <property type="match status" value="1"/>
</dbReference>
<name>A0A1H8MFR6_9PROT</name>
<dbReference type="Gene3D" id="2.60.98.20">
    <property type="entry name" value="Flagellar hook protein FlgE"/>
    <property type="match status" value="1"/>
</dbReference>
<sequence>MTFQHGLSGLNAASTNLDVIGNNISNANTAGFKQSVAQFSDIFANSMEGTDTAQVGIGSKISSIAQQFGQGTITPTNNPLDIAINGQGFFRMSDNGTVNYSRNGQFHVDDSGFIVDASGANLTGFMADENGDIKASGVPANLKFSTSDLAPRATTTFDLGFNLDARKPAITTAFNATNPKTYTSTTSGTVVDSLGNSHVLSMFFQKATTANTWTAFATVDGKVDASGVPIGVTIGGSPSQSMIFDGNGVLQNITTPLTLNIDFSLINPTLGATTPQAVSFDMTTATQYGSDFGVNAITQDGYTSGRMSGFTVSAEGVILGNYSSGQAKTLGQIVLANFVNPQGLVPIGDGHWAETPASGEPLVGPPKTGNLGVLQSNAVEDSNVDLTAELVKMIQAQRLYQASAKQIETQDQIIQTITQI</sequence>
<dbReference type="Proteomes" id="UP000198814">
    <property type="component" value="Unassembled WGS sequence"/>
</dbReference>
<evidence type="ECO:0000313" key="13">
    <source>
        <dbReference type="Proteomes" id="UP000321055"/>
    </source>
</evidence>
<dbReference type="OrthoDB" id="8578401at2"/>
<feature type="domain" description="Flagellar hook protein FlgE D2" evidence="8">
    <location>
        <begin position="162"/>
        <end position="302"/>
    </location>
</feature>
<reference evidence="11 13" key="3">
    <citation type="submission" date="2018-09" db="EMBL/GenBank/DDBJ databases">
        <title>Metagenome Assembled Genomes from an Advanced Water Purification Facility.</title>
        <authorList>
            <person name="Stamps B.W."/>
            <person name="Spear J.R."/>
        </authorList>
    </citation>
    <scope>NUCLEOTIDE SEQUENCE [LARGE SCALE GENOMIC DNA]</scope>
    <source>
        <strain evidence="11">Bin_54_1</strain>
    </source>
</reference>
<keyword evidence="10" id="KW-0282">Flagellum</keyword>
<dbReference type="Pfam" id="PF00460">
    <property type="entry name" value="Flg_bb_rod"/>
    <property type="match status" value="1"/>
</dbReference>
<evidence type="ECO:0000259" key="9">
    <source>
        <dbReference type="Pfam" id="PF22692"/>
    </source>
</evidence>
<evidence type="ECO:0000259" key="8">
    <source>
        <dbReference type="Pfam" id="PF07559"/>
    </source>
</evidence>
<evidence type="ECO:0000256" key="2">
    <source>
        <dbReference type="ARBA" id="ARBA00009677"/>
    </source>
</evidence>
<evidence type="ECO:0000259" key="6">
    <source>
        <dbReference type="Pfam" id="PF00460"/>
    </source>
</evidence>
<dbReference type="PROSITE" id="PS00588">
    <property type="entry name" value="FLAGELLA_BB_ROD"/>
    <property type="match status" value="1"/>
</dbReference>
<dbReference type="NCBIfam" id="NF004238">
    <property type="entry name" value="PRK05682.1-1"/>
    <property type="match status" value="1"/>
</dbReference>
<reference evidence="10" key="1">
    <citation type="submission" date="2016-10" db="EMBL/GenBank/DDBJ databases">
        <authorList>
            <person name="de Groot N.N."/>
        </authorList>
    </citation>
    <scope>NUCLEOTIDE SEQUENCE [LARGE SCALE GENOMIC DNA]</scope>
    <source>
        <strain evidence="10">Nm76</strain>
    </source>
</reference>
<evidence type="ECO:0000256" key="3">
    <source>
        <dbReference type="ARBA" id="ARBA00019015"/>
    </source>
</evidence>
<dbReference type="PANTHER" id="PTHR30435">
    <property type="entry name" value="FLAGELLAR PROTEIN"/>
    <property type="match status" value="1"/>
</dbReference>
<comment type="function">
    <text evidence="5">A flexible structure which links the flagellar filament to the drive apparatus in the basal body.</text>
</comment>
<dbReference type="InterPro" id="IPR010930">
    <property type="entry name" value="Flg_bb/hook_C_dom"/>
</dbReference>
<dbReference type="Proteomes" id="UP000321055">
    <property type="component" value="Unassembled WGS sequence"/>
</dbReference>
<dbReference type="InterPro" id="IPR020013">
    <property type="entry name" value="Flagellar_FlgE/F/G"/>
</dbReference>
<dbReference type="GO" id="GO:0009424">
    <property type="term" value="C:bacterial-type flagellum hook"/>
    <property type="evidence" value="ECO:0007669"/>
    <property type="project" value="TreeGrafter"/>
</dbReference>
<reference evidence="12" key="2">
    <citation type="submission" date="2016-10" db="EMBL/GenBank/DDBJ databases">
        <authorList>
            <person name="Varghese N."/>
            <person name="Submissions S."/>
        </authorList>
    </citation>
    <scope>NUCLEOTIDE SEQUENCE [LARGE SCALE GENOMIC DNA]</scope>
    <source>
        <strain evidence="12">Nm76</strain>
    </source>
</reference>
<feature type="domain" description="Flagellar basal-body/hook protein C-terminal" evidence="7">
    <location>
        <begin position="375"/>
        <end position="420"/>
    </location>
</feature>
<dbReference type="EMBL" id="SSFX01000019">
    <property type="protein sequence ID" value="TXI30215.1"/>
    <property type="molecule type" value="Genomic_DNA"/>
</dbReference>
<keyword evidence="10" id="KW-0966">Cell projection</keyword>
<gene>
    <name evidence="11" type="ORF">E6Q60_01955</name>
    <name evidence="10" type="ORF">SAMN05216333_10578</name>
</gene>
<dbReference type="PANTHER" id="PTHR30435:SF1">
    <property type="entry name" value="FLAGELLAR HOOK PROTEIN FLGE"/>
    <property type="match status" value="1"/>
</dbReference>
<dbReference type="InterPro" id="IPR001444">
    <property type="entry name" value="Flag_bb_rod_N"/>
</dbReference>
<comment type="subcellular location">
    <subcellularLocation>
        <location evidence="1 5">Bacterial flagellum basal body</location>
    </subcellularLocation>
</comment>
<dbReference type="NCBIfam" id="TIGR03506">
    <property type="entry name" value="FlgEFG_subfam"/>
    <property type="match status" value="1"/>
</dbReference>
<feature type="domain" description="Flagellar hook protein FlgE/F/G-like D1" evidence="9">
    <location>
        <begin position="83"/>
        <end position="124"/>
    </location>
</feature>
<dbReference type="STRING" id="42354.SAMN05216333_10578"/>
<dbReference type="InterPro" id="IPR011491">
    <property type="entry name" value="FlgE_D2"/>
</dbReference>